<organism evidence="1 2">
    <name type="scientific">Aeoliella mucimassa</name>
    <dbReference type="NCBI Taxonomy" id="2527972"/>
    <lineage>
        <taxon>Bacteria</taxon>
        <taxon>Pseudomonadati</taxon>
        <taxon>Planctomycetota</taxon>
        <taxon>Planctomycetia</taxon>
        <taxon>Pirellulales</taxon>
        <taxon>Lacipirellulaceae</taxon>
        <taxon>Aeoliella</taxon>
    </lineage>
</organism>
<dbReference type="EMBL" id="CP036278">
    <property type="protein sequence ID" value="QDU54325.1"/>
    <property type="molecule type" value="Genomic_DNA"/>
</dbReference>
<dbReference type="RefSeq" id="WP_145245321.1">
    <property type="nucleotide sequence ID" value="NZ_CP036278.1"/>
</dbReference>
<evidence type="ECO:0000313" key="1">
    <source>
        <dbReference type="EMBL" id="QDU54325.1"/>
    </source>
</evidence>
<protein>
    <recommendedName>
        <fullName evidence="3">LamG-like jellyroll fold domain-containing protein</fullName>
    </recommendedName>
</protein>
<proteinExistence type="predicted"/>
<keyword evidence="2" id="KW-1185">Reference proteome</keyword>
<dbReference type="AlphaFoldDB" id="A0A518AHZ0"/>
<dbReference type="Pfam" id="PF13385">
    <property type="entry name" value="Laminin_G_3"/>
    <property type="match status" value="1"/>
</dbReference>
<dbReference type="InterPro" id="IPR013320">
    <property type="entry name" value="ConA-like_dom_sf"/>
</dbReference>
<evidence type="ECO:0008006" key="3">
    <source>
        <dbReference type="Google" id="ProtNLM"/>
    </source>
</evidence>
<name>A0A518AHZ0_9BACT</name>
<gene>
    <name evidence="1" type="ORF">Pan181_05060</name>
</gene>
<dbReference type="Proteomes" id="UP000315750">
    <property type="component" value="Chromosome"/>
</dbReference>
<dbReference type="Gene3D" id="2.60.120.200">
    <property type="match status" value="1"/>
</dbReference>
<evidence type="ECO:0000313" key="2">
    <source>
        <dbReference type="Proteomes" id="UP000315750"/>
    </source>
</evidence>
<dbReference type="KEGG" id="amuc:Pan181_05060"/>
<sequence length="282" mass="29430">MALEFISGPAVVSLGSLSELSGASAMSIAGWIRLNNLSGDSAIVVRGSTFSTSAAWMLWRDQVGSQSYRENMLAGIVNTNVGTLRVESADNTLNDATQWHHLAMVFEADQADGLRLFIDGVRDPYHQSTVGHDHLVVNTSAATLGLADTARQFQGGMAEFSFWNSPLADAEVAHLAAGFSPLSVAGSLSRLVLYQDFIRSVNRPGVGSVVSTSGSIAPLSHPRTLPWTSAMAAAARVVTTTTLAGPYRREQGELTLGGLLTGSIGVPGAVAGSLSLSGEVNS</sequence>
<reference evidence="1 2" key="1">
    <citation type="submission" date="2019-02" db="EMBL/GenBank/DDBJ databases">
        <title>Deep-cultivation of Planctomycetes and their phenomic and genomic characterization uncovers novel biology.</title>
        <authorList>
            <person name="Wiegand S."/>
            <person name="Jogler M."/>
            <person name="Boedeker C."/>
            <person name="Pinto D."/>
            <person name="Vollmers J."/>
            <person name="Rivas-Marin E."/>
            <person name="Kohn T."/>
            <person name="Peeters S.H."/>
            <person name="Heuer A."/>
            <person name="Rast P."/>
            <person name="Oberbeckmann S."/>
            <person name="Bunk B."/>
            <person name="Jeske O."/>
            <person name="Meyerdierks A."/>
            <person name="Storesund J.E."/>
            <person name="Kallscheuer N."/>
            <person name="Luecker S."/>
            <person name="Lage O.M."/>
            <person name="Pohl T."/>
            <person name="Merkel B.J."/>
            <person name="Hornburger P."/>
            <person name="Mueller R.-W."/>
            <person name="Bruemmer F."/>
            <person name="Labrenz M."/>
            <person name="Spormann A.M."/>
            <person name="Op den Camp H."/>
            <person name="Overmann J."/>
            <person name="Amann R."/>
            <person name="Jetten M.S.M."/>
            <person name="Mascher T."/>
            <person name="Medema M.H."/>
            <person name="Devos D.P."/>
            <person name="Kaster A.-K."/>
            <person name="Ovreas L."/>
            <person name="Rohde M."/>
            <person name="Galperin M.Y."/>
            <person name="Jogler C."/>
        </authorList>
    </citation>
    <scope>NUCLEOTIDE SEQUENCE [LARGE SCALE GENOMIC DNA]</scope>
    <source>
        <strain evidence="1 2">Pan181</strain>
    </source>
</reference>
<dbReference type="SUPFAM" id="SSF49899">
    <property type="entry name" value="Concanavalin A-like lectins/glucanases"/>
    <property type="match status" value="1"/>
</dbReference>
<accession>A0A518AHZ0</accession>